<evidence type="ECO:0000313" key="2">
    <source>
        <dbReference type="EMBL" id="MFD2469294.1"/>
    </source>
</evidence>
<sequence length="111" mass="12503">MKRFRKTDSPEPERETPVIKTSRRSDSGARRVTFVLPLDTPPGPVSVVGDFNDWQPGRHELRKRSNGTRSAAVEVPPGARLRFRYLAEGGRWLDDPDAPARDGRDCLYVAD</sequence>
<comment type="caution">
    <text evidence="2">The sequence shown here is derived from an EMBL/GenBank/DDBJ whole genome shotgun (WGS) entry which is preliminary data.</text>
</comment>
<keyword evidence="3" id="KW-1185">Reference proteome</keyword>
<dbReference type="Gene3D" id="2.60.40.10">
    <property type="entry name" value="Immunoglobulins"/>
    <property type="match status" value="1"/>
</dbReference>
<dbReference type="EMBL" id="JBHUKS010000012">
    <property type="protein sequence ID" value="MFD2469294.1"/>
    <property type="molecule type" value="Genomic_DNA"/>
</dbReference>
<evidence type="ECO:0000256" key="1">
    <source>
        <dbReference type="SAM" id="MobiDB-lite"/>
    </source>
</evidence>
<organism evidence="2 3">
    <name type="scientific">Amycolatopsis silviterrae</name>
    <dbReference type="NCBI Taxonomy" id="1656914"/>
    <lineage>
        <taxon>Bacteria</taxon>
        <taxon>Bacillati</taxon>
        <taxon>Actinomycetota</taxon>
        <taxon>Actinomycetes</taxon>
        <taxon>Pseudonocardiales</taxon>
        <taxon>Pseudonocardiaceae</taxon>
        <taxon>Amycolatopsis</taxon>
    </lineage>
</organism>
<dbReference type="CDD" id="cd07184">
    <property type="entry name" value="E_set_Isoamylase_like_N"/>
    <property type="match status" value="1"/>
</dbReference>
<evidence type="ECO:0000313" key="3">
    <source>
        <dbReference type="Proteomes" id="UP001597483"/>
    </source>
</evidence>
<dbReference type="InterPro" id="IPR014756">
    <property type="entry name" value="Ig_E-set"/>
</dbReference>
<reference evidence="3" key="1">
    <citation type="journal article" date="2019" name="Int. J. Syst. Evol. Microbiol.">
        <title>The Global Catalogue of Microorganisms (GCM) 10K type strain sequencing project: providing services to taxonomists for standard genome sequencing and annotation.</title>
        <authorList>
            <consortium name="The Broad Institute Genomics Platform"/>
            <consortium name="The Broad Institute Genome Sequencing Center for Infectious Disease"/>
            <person name="Wu L."/>
            <person name="Ma J."/>
        </authorList>
    </citation>
    <scope>NUCLEOTIDE SEQUENCE [LARGE SCALE GENOMIC DNA]</scope>
    <source>
        <strain evidence="3">CGMCC 4.7641</strain>
    </source>
</reference>
<dbReference type="InterPro" id="IPR013783">
    <property type="entry name" value="Ig-like_fold"/>
</dbReference>
<feature type="region of interest" description="Disordered" evidence="1">
    <location>
        <begin position="1"/>
        <end position="27"/>
    </location>
</feature>
<accession>A0ABW5H924</accession>
<dbReference type="SUPFAM" id="SSF81296">
    <property type="entry name" value="E set domains"/>
    <property type="match status" value="1"/>
</dbReference>
<dbReference type="RefSeq" id="WP_378305559.1">
    <property type="nucleotide sequence ID" value="NZ_JBHUKS010000012.1"/>
</dbReference>
<protein>
    <submittedName>
        <fullName evidence="2">Isoamylase early set domain-containing protein</fullName>
    </submittedName>
</protein>
<proteinExistence type="predicted"/>
<name>A0ABW5H924_9PSEU</name>
<dbReference type="Proteomes" id="UP001597483">
    <property type="component" value="Unassembled WGS sequence"/>
</dbReference>
<gene>
    <name evidence="2" type="ORF">ACFSVL_18045</name>
</gene>